<dbReference type="PANTHER" id="PTHR42718">
    <property type="entry name" value="MAJOR FACILITATOR SUPERFAMILY MULTIDRUG TRANSPORTER MFSC"/>
    <property type="match status" value="1"/>
</dbReference>
<keyword evidence="12" id="KW-1185">Reference proteome</keyword>
<feature type="transmembrane region" description="Helical" evidence="9">
    <location>
        <begin position="282"/>
        <end position="306"/>
    </location>
</feature>
<accession>A0ABN3JFT0</accession>
<evidence type="ECO:0000313" key="12">
    <source>
        <dbReference type="Proteomes" id="UP001501638"/>
    </source>
</evidence>
<gene>
    <name evidence="11" type="ORF">GCM10010405_07750</name>
</gene>
<dbReference type="SUPFAM" id="SSF103473">
    <property type="entry name" value="MFS general substrate transporter"/>
    <property type="match status" value="1"/>
</dbReference>
<dbReference type="Proteomes" id="UP001501638">
    <property type="component" value="Unassembled WGS sequence"/>
</dbReference>
<keyword evidence="5 9" id="KW-1133">Transmembrane helix</keyword>
<feature type="transmembrane region" description="Helical" evidence="9">
    <location>
        <begin position="226"/>
        <end position="246"/>
    </location>
</feature>
<keyword evidence="7" id="KW-0046">Antibiotic resistance</keyword>
<comment type="caution">
    <text evidence="11">The sequence shown here is derived from an EMBL/GenBank/DDBJ whole genome shotgun (WGS) entry which is preliminary data.</text>
</comment>
<protein>
    <recommendedName>
        <fullName evidence="10">Major facilitator superfamily (MFS) profile domain-containing protein</fullName>
    </recommendedName>
</protein>
<dbReference type="CDD" id="cd17321">
    <property type="entry name" value="MFS_MMR_MDR_like"/>
    <property type="match status" value="1"/>
</dbReference>
<keyword evidence="6 9" id="KW-0472">Membrane</keyword>
<sequence>MLIDALEVSLVLVALPAAGADLGLSMWAVQWAMSGFALGFGALLPLGPRITARWGRRPVYLAALLVFVAASLAGYLADGIAVLVATRVVKGMCAALTAPTGLAIVADVFPEGPEQRRAVSVYALFGAAGFTVGLLLSGALTEADWRWTLVFPAPVALVLLVAAVRLVPGDAPDRADRPAPPRTADLLRDRSLLRSAAGAATLNGTYLGLLLLSTFEVQTEWGWSPWWTALAFLPACLPPALTTLHAGRMAARFGTARLVALGALAAATGYALRAASPVPDSYAAGLLPTLLLVGAAFVLSFAALNMQATAGLPPAARGPAVALYQTAVQAGAAVTLSLVAALRGVSGSDRPALLLVTALGLLGLLVALTGLSDARGRVSATAGAGERAPRGQPQGRPQGHSQGHPQEQGNGR</sequence>
<evidence type="ECO:0000256" key="8">
    <source>
        <dbReference type="SAM" id="MobiDB-lite"/>
    </source>
</evidence>
<dbReference type="InterPro" id="IPR011701">
    <property type="entry name" value="MFS"/>
</dbReference>
<feature type="domain" description="Major facilitator superfamily (MFS) profile" evidence="10">
    <location>
        <begin position="1"/>
        <end position="375"/>
    </location>
</feature>
<organism evidence="11 12">
    <name type="scientific">Streptomyces macrosporus</name>
    <dbReference type="NCBI Taxonomy" id="44032"/>
    <lineage>
        <taxon>Bacteria</taxon>
        <taxon>Bacillati</taxon>
        <taxon>Actinomycetota</taxon>
        <taxon>Actinomycetes</taxon>
        <taxon>Kitasatosporales</taxon>
        <taxon>Streptomycetaceae</taxon>
        <taxon>Streptomyces</taxon>
    </lineage>
</organism>
<evidence type="ECO:0000313" key="11">
    <source>
        <dbReference type="EMBL" id="GAA2427603.1"/>
    </source>
</evidence>
<feature type="region of interest" description="Disordered" evidence="8">
    <location>
        <begin position="379"/>
        <end position="412"/>
    </location>
</feature>
<evidence type="ECO:0000256" key="9">
    <source>
        <dbReference type="SAM" id="Phobius"/>
    </source>
</evidence>
<evidence type="ECO:0000256" key="6">
    <source>
        <dbReference type="ARBA" id="ARBA00023136"/>
    </source>
</evidence>
<evidence type="ECO:0000256" key="4">
    <source>
        <dbReference type="ARBA" id="ARBA00022692"/>
    </source>
</evidence>
<feature type="transmembrane region" description="Helical" evidence="9">
    <location>
        <begin position="121"/>
        <end position="141"/>
    </location>
</feature>
<evidence type="ECO:0000256" key="2">
    <source>
        <dbReference type="ARBA" id="ARBA00022448"/>
    </source>
</evidence>
<evidence type="ECO:0000256" key="7">
    <source>
        <dbReference type="ARBA" id="ARBA00023251"/>
    </source>
</evidence>
<dbReference type="Gene3D" id="1.20.1250.20">
    <property type="entry name" value="MFS general substrate transporter like domains"/>
    <property type="match status" value="1"/>
</dbReference>
<feature type="transmembrane region" description="Helical" evidence="9">
    <location>
        <begin position="352"/>
        <end position="371"/>
    </location>
</feature>
<feature type="transmembrane region" description="Helical" evidence="9">
    <location>
        <begin position="147"/>
        <end position="167"/>
    </location>
</feature>
<feature type="transmembrane region" description="Helical" evidence="9">
    <location>
        <begin position="258"/>
        <end position="276"/>
    </location>
</feature>
<keyword evidence="2" id="KW-0813">Transport</keyword>
<dbReference type="InterPro" id="IPR036259">
    <property type="entry name" value="MFS_trans_sf"/>
</dbReference>
<feature type="transmembrane region" description="Helical" evidence="9">
    <location>
        <begin position="89"/>
        <end position="109"/>
    </location>
</feature>
<keyword evidence="4 9" id="KW-0812">Transmembrane</keyword>
<evidence type="ECO:0000256" key="5">
    <source>
        <dbReference type="ARBA" id="ARBA00022989"/>
    </source>
</evidence>
<feature type="transmembrane region" description="Helical" evidence="9">
    <location>
        <begin position="327"/>
        <end position="346"/>
    </location>
</feature>
<feature type="transmembrane region" description="Helical" evidence="9">
    <location>
        <begin position="59"/>
        <end position="77"/>
    </location>
</feature>
<feature type="transmembrane region" description="Helical" evidence="9">
    <location>
        <begin position="29"/>
        <end position="47"/>
    </location>
</feature>
<evidence type="ECO:0000256" key="3">
    <source>
        <dbReference type="ARBA" id="ARBA00022475"/>
    </source>
</evidence>
<evidence type="ECO:0000256" key="1">
    <source>
        <dbReference type="ARBA" id="ARBA00004651"/>
    </source>
</evidence>
<feature type="transmembrane region" description="Helical" evidence="9">
    <location>
        <begin position="192"/>
        <end position="214"/>
    </location>
</feature>
<feature type="compositionally biased region" description="Polar residues" evidence="8">
    <location>
        <begin position="399"/>
        <end position="412"/>
    </location>
</feature>
<reference evidence="11 12" key="1">
    <citation type="journal article" date="2019" name="Int. J. Syst. Evol. Microbiol.">
        <title>The Global Catalogue of Microorganisms (GCM) 10K type strain sequencing project: providing services to taxonomists for standard genome sequencing and annotation.</title>
        <authorList>
            <consortium name="The Broad Institute Genomics Platform"/>
            <consortium name="The Broad Institute Genome Sequencing Center for Infectious Disease"/>
            <person name="Wu L."/>
            <person name="Ma J."/>
        </authorList>
    </citation>
    <scope>NUCLEOTIDE SEQUENCE [LARGE SCALE GENOMIC DNA]</scope>
    <source>
        <strain evidence="11 12">JCM 6305</strain>
    </source>
</reference>
<dbReference type="EMBL" id="BAAASZ010000006">
    <property type="protein sequence ID" value="GAA2427603.1"/>
    <property type="molecule type" value="Genomic_DNA"/>
</dbReference>
<dbReference type="InterPro" id="IPR020846">
    <property type="entry name" value="MFS_dom"/>
</dbReference>
<dbReference type="PROSITE" id="PS50850">
    <property type="entry name" value="MFS"/>
    <property type="match status" value="1"/>
</dbReference>
<keyword evidence="3" id="KW-1003">Cell membrane</keyword>
<proteinExistence type="predicted"/>
<dbReference type="Pfam" id="PF07690">
    <property type="entry name" value="MFS_1"/>
    <property type="match status" value="1"/>
</dbReference>
<comment type="subcellular location">
    <subcellularLocation>
        <location evidence="1">Cell membrane</location>
        <topology evidence="1">Multi-pass membrane protein</topology>
    </subcellularLocation>
</comment>
<name>A0ABN3JFT0_9ACTN</name>
<evidence type="ECO:0000259" key="10">
    <source>
        <dbReference type="PROSITE" id="PS50850"/>
    </source>
</evidence>
<dbReference type="PANTHER" id="PTHR42718:SF46">
    <property type="entry name" value="BLR6921 PROTEIN"/>
    <property type="match status" value="1"/>
</dbReference>